<dbReference type="InterPro" id="IPR036388">
    <property type="entry name" value="WH-like_DNA-bd_sf"/>
</dbReference>
<reference evidence="1 2" key="1">
    <citation type="journal article" date="2016" name="Int. J. Syst. Evol. Microbiol.">
        <title>Description of Comamonas sediminis sp. nov., isolated from lagoon sediments.</title>
        <authorList>
            <person name="Subhash Y."/>
            <person name="Bang J.J."/>
            <person name="You T.H."/>
            <person name="Lee S.S."/>
        </authorList>
    </citation>
    <scope>NUCLEOTIDE SEQUENCE [LARGE SCALE GENOMIC DNA]</scope>
    <source>
        <strain evidence="1 2">JCM 31169</strain>
    </source>
</reference>
<dbReference type="EMBL" id="JBGBDC010000004">
    <property type="protein sequence ID" value="MEY2251439.1"/>
    <property type="molecule type" value="Genomic_DNA"/>
</dbReference>
<dbReference type="Proteomes" id="UP001562178">
    <property type="component" value="Unassembled WGS sequence"/>
</dbReference>
<dbReference type="InterPro" id="IPR013324">
    <property type="entry name" value="RNA_pol_sigma_r3/r4-like"/>
</dbReference>
<gene>
    <name evidence="1" type="ORF">AB7A72_10520</name>
</gene>
<dbReference type="Gene3D" id="1.10.10.10">
    <property type="entry name" value="Winged helix-like DNA-binding domain superfamily/Winged helix DNA-binding domain"/>
    <property type="match status" value="1"/>
</dbReference>
<accession>A0ABV4B1T3</accession>
<evidence type="ECO:0000313" key="2">
    <source>
        <dbReference type="Proteomes" id="UP001562178"/>
    </source>
</evidence>
<proteinExistence type="predicted"/>
<protein>
    <submittedName>
        <fullName evidence="1">Uncharacterized protein</fullName>
    </submittedName>
</protein>
<dbReference type="RefSeq" id="WP_369459883.1">
    <property type="nucleotide sequence ID" value="NZ_JBGBDC010000004.1"/>
</dbReference>
<keyword evidence="2" id="KW-1185">Reference proteome</keyword>
<organism evidence="1 2">
    <name type="scientific">Comamonas sediminis</name>
    <dbReference type="NCBI Taxonomy" id="1783360"/>
    <lineage>
        <taxon>Bacteria</taxon>
        <taxon>Pseudomonadati</taxon>
        <taxon>Pseudomonadota</taxon>
        <taxon>Betaproteobacteria</taxon>
        <taxon>Burkholderiales</taxon>
        <taxon>Comamonadaceae</taxon>
        <taxon>Comamonas</taxon>
    </lineage>
</organism>
<comment type="caution">
    <text evidence="1">The sequence shown here is derived from an EMBL/GenBank/DDBJ whole genome shotgun (WGS) entry which is preliminary data.</text>
</comment>
<name>A0ABV4B1T3_9BURK</name>
<dbReference type="SUPFAM" id="SSF88659">
    <property type="entry name" value="Sigma3 and sigma4 domains of RNA polymerase sigma factors"/>
    <property type="match status" value="1"/>
</dbReference>
<evidence type="ECO:0000313" key="1">
    <source>
        <dbReference type="EMBL" id="MEY2251439.1"/>
    </source>
</evidence>
<sequence length="144" mass="16158">MNFAETAALSTPARRSARGYVDFTQVLPQHRPMDVRLANWGKWCHGPMRRDVSPMFRGMPREPQLRQPGDIGPELMDPMDAAKLAKAVAQLPEKHRAVLNWCYVLDPRSREASPARASKKLGTSLQGLADLLRDARQMLINRGA</sequence>